<dbReference type="SUPFAM" id="SSF54593">
    <property type="entry name" value="Glyoxalase/Bleomycin resistance protein/Dihydroxybiphenyl dioxygenase"/>
    <property type="match status" value="1"/>
</dbReference>
<comment type="caution">
    <text evidence="2">The sequence shown here is derived from an EMBL/GenBank/DDBJ whole genome shotgun (WGS) entry which is preliminary data.</text>
</comment>
<dbReference type="Proteomes" id="UP000216033">
    <property type="component" value="Unassembled WGS sequence"/>
</dbReference>
<dbReference type="PANTHER" id="PTHR39434:SF1">
    <property type="entry name" value="VOC DOMAIN-CONTAINING PROTEIN"/>
    <property type="match status" value="1"/>
</dbReference>
<dbReference type="STRING" id="1231343.Absy_020_010"/>
<dbReference type="EMBL" id="NDFP01000022">
    <property type="protein sequence ID" value="PAL20108.1"/>
    <property type="molecule type" value="Genomic_DNA"/>
</dbReference>
<organism evidence="2 3">
    <name type="scientific">Acetobacter syzygii</name>
    <dbReference type="NCBI Taxonomy" id="146476"/>
    <lineage>
        <taxon>Bacteria</taxon>
        <taxon>Pseudomonadati</taxon>
        <taxon>Pseudomonadota</taxon>
        <taxon>Alphaproteobacteria</taxon>
        <taxon>Acetobacterales</taxon>
        <taxon>Acetobacteraceae</taxon>
        <taxon>Acetobacter</taxon>
    </lineage>
</organism>
<dbReference type="Gene3D" id="3.10.180.10">
    <property type="entry name" value="2,3-Dihydroxybiphenyl 1,2-Dioxygenase, domain 1"/>
    <property type="match status" value="1"/>
</dbReference>
<dbReference type="Pfam" id="PF00903">
    <property type="entry name" value="Glyoxalase"/>
    <property type="match status" value="1"/>
</dbReference>
<dbReference type="PROSITE" id="PS51819">
    <property type="entry name" value="VOC"/>
    <property type="match status" value="1"/>
</dbReference>
<accession>A0A270B553</accession>
<evidence type="ECO:0000313" key="3">
    <source>
        <dbReference type="Proteomes" id="UP000216033"/>
    </source>
</evidence>
<dbReference type="PANTHER" id="PTHR39434">
    <property type="match status" value="1"/>
</dbReference>
<protein>
    <submittedName>
        <fullName evidence="2">Glyoxalase</fullName>
    </submittedName>
</protein>
<sequence>MPNPFHIAFPVDDLDAARTFYGEVLGCPEGRSTNSWIDFDLYGHQVVAHLLPKASRGKEDETGAVDGHNVPIPHFGVVLDMPQWEALAERLKSHGVRFGLEPQIRFKGLPGEQATMFFCDPSGNALEFKAFANMEQLFAKQ</sequence>
<dbReference type="OrthoDB" id="793940at2"/>
<dbReference type="AlphaFoldDB" id="A0A270B553"/>
<dbReference type="InterPro" id="IPR029068">
    <property type="entry name" value="Glyas_Bleomycin-R_OHBP_Dase"/>
</dbReference>
<dbReference type="CDD" id="cd08357">
    <property type="entry name" value="VOC_like"/>
    <property type="match status" value="1"/>
</dbReference>
<evidence type="ECO:0000259" key="1">
    <source>
        <dbReference type="PROSITE" id="PS51819"/>
    </source>
</evidence>
<reference evidence="2 3" key="1">
    <citation type="submission" date="2017-04" db="EMBL/GenBank/DDBJ databases">
        <title>Kefir bacterial isolates.</title>
        <authorList>
            <person name="Kim Y."/>
            <person name="Blasche S."/>
            <person name="Patil K.R."/>
        </authorList>
    </citation>
    <scope>NUCLEOTIDE SEQUENCE [LARGE SCALE GENOMIC DNA]</scope>
    <source>
        <strain evidence="2 3">KR-2</strain>
    </source>
</reference>
<keyword evidence="3" id="KW-1185">Reference proteome</keyword>
<evidence type="ECO:0000313" key="2">
    <source>
        <dbReference type="EMBL" id="PAL20108.1"/>
    </source>
</evidence>
<gene>
    <name evidence="2" type="ORF">B9K05_13060</name>
</gene>
<dbReference type="InterPro" id="IPR037523">
    <property type="entry name" value="VOC_core"/>
</dbReference>
<dbReference type="InterPro" id="IPR004360">
    <property type="entry name" value="Glyas_Fos-R_dOase_dom"/>
</dbReference>
<name>A0A270B553_9PROT</name>
<feature type="domain" description="VOC" evidence="1">
    <location>
        <begin position="3"/>
        <end position="131"/>
    </location>
</feature>
<proteinExistence type="predicted"/>
<dbReference type="RefSeq" id="WP_048854255.1">
    <property type="nucleotide sequence ID" value="NZ_JBDNYU010000029.1"/>
</dbReference>